<dbReference type="AlphaFoldDB" id="A0A918DIT3"/>
<gene>
    <name evidence="2" type="ORF">GCM10010982_20020</name>
</gene>
<keyword evidence="1" id="KW-1133">Transmembrane helix</keyword>
<evidence type="ECO:0000313" key="3">
    <source>
        <dbReference type="Proteomes" id="UP000606935"/>
    </source>
</evidence>
<evidence type="ECO:0000256" key="1">
    <source>
        <dbReference type="SAM" id="Phobius"/>
    </source>
</evidence>
<dbReference type="Proteomes" id="UP000606935">
    <property type="component" value="Unassembled WGS sequence"/>
</dbReference>
<keyword evidence="1" id="KW-0472">Membrane</keyword>
<organism evidence="2 3">
    <name type="scientific">Bowmanella pacifica</name>
    <dbReference type="NCBI Taxonomy" id="502051"/>
    <lineage>
        <taxon>Bacteria</taxon>
        <taxon>Pseudomonadati</taxon>
        <taxon>Pseudomonadota</taxon>
        <taxon>Gammaproteobacteria</taxon>
        <taxon>Alteromonadales</taxon>
        <taxon>Alteromonadaceae</taxon>
        <taxon>Bowmanella</taxon>
    </lineage>
</organism>
<accession>A0A918DIT3</accession>
<evidence type="ECO:0000313" key="2">
    <source>
        <dbReference type="EMBL" id="GGO69259.1"/>
    </source>
</evidence>
<sequence>MKVTSDVRLLMKVLYYLTLIATVGMVAYLFWLTFVTIYNGLLS</sequence>
<feature type="transmembrane region" description="Helical" evidence="1">
    <location>
        <begin position="13"/>
        <end position="38"/>
    </location>
</feature>
<reference evidence="2" key="1">
    <citation type="journal article" date="2014" name="Int. J. Syst. Evol. Microbiol.">
        <title>Complete genome sequence of Corynebacterium casei LMG S-19264T (=DSM 44701T), isolated from a smear-ripened cheese.</title>
        <authorList>
            <consortium name="US DOE Joint Genome Institute (JGI-PGF)"/>
            <person name="Walter F."/>
            <person name="Albersmeier A."/>
            <person name="Kalinowski J."/>
            <person name="Ruckert C."/>
        </authorList>
    </citation>
    <scope>NUCLEOTIDE SEQUENCE</scope>
    <source>
        <strain evidence="2">CGMCC 1.7086</strain>
    </source>
</reference>
<proteinExistence type="predicted"/>
<protein>
    <submittedName>
        <fullName evidence="2">Uncharacterized protein</fullName>
    </submittedName>
</protein>
<comment type="caution">
    <text evidence="2">The sequence shown here is derived from an EMBL/GenBank/DDBJ whole genome shotgun (WGS) entry which is preliminary data.</text>
</comment>
<keyword evidence="3" id="KW-1185">Reference proteome</keyword>
<reference evidence="2" key="2">
    <citation type="submission" date="2020-09" db="EMBL/GenBank/DDBJ databases">
        <authorList>
            <person name="Sun Q."/>
            <person name="Zhou Y."/>
        </authorList>
    </citation>
    <scope>NUCLEOTIDE SEQUENCE</scope>
    <source>
        <strain evidence="2">CGMCC 1.7086</strain>
    </source>
</reference>
<keyword evidence="1" id="KW-0812">Transmembrane</keyword>
<dbReference type="EMBL" id="BMLS01000003">
    <property type="protein sequence ID" value="GGO69259.1"/>
    <property type="molecule type" value="Genomic_DNA"/>
</dbReference>
<name>A0A918DIT3_9ALTE</name>